<gene>
    <name evidence="2" type="ORF">XBP1_1450051</name>
</gene>
<evidence type="ECO:0000313" key="2">
    <source>
        <dbReference type="EMBL" id="CDG95648.1"/>
    </source>
</evidence>
<proteinExistence type="predicted"/>
<comment type="caution">
    <text evidence="2">The sequence shown here is derived from an EMBL/GenBank/DDBJ whole genome shotgun (WGS) entry which is preliminary data.</text>
</comment>
<dbReference type="RefSeq" id="WP_155271391.1">
    <property type="nucleotide sequence ID" value="NZ_CAWLWN010000133.1"/>
</dbReference>
<dbReference type="AlphaFoldDB" id="A0A077NBI8"/>
<sequence length="47" mass="5538">MNKEKNNELSNRGDSVPERIAGGFRDKIQIDEQFYQTDRDITSMFNE</sequence>
<protein>
    <submittedName>
        <fullName evidence="2">Uncharacterized protein</fullName>
    </submittedName>
</protein>
<feature type="region of interest" description="Disordered" evidence="1">
    <location>
        <begin position="1"/>
        <end position="24"/>
    </location>
</feature>
<evidence type="ECO:0000256" key="1">
    <source>
        <dbReference type="SAM" id="MobiDB-lite"/>
    </source>
</evidence>
<organism evidence="2">
    <name type="scientific">Xenorhabdus bovienii str. puntauvense</name>
    <dbReference type="NCBI Taxonomy" id="1398201"/>
    <lineage>
        <taxon>Bacteria</taxon>
        <taxon>Pseudomonadati</taxon>
        <taxon>Pseudomonadota</taxon>
        <taxon>Gammaproteobacteria</taxon>
        <taxon>Enterobacterales</taxon>
        <taxon>Morganellaceae</taxon>
        <taxon>Xenorhabdus</taxon>
    </lineage>
</organism>
<name>A0A077NBI8_XENBV</name>
<accession>A0A077NBI8</accession>
<dbReference type="Proteomes" id="UP000028511">
    <property type="component" value="Unassembled WGS sequence"/>
</dbReference>
<dbReference type="HOGENOM" id="CLU_3174851_0_0_6"/>
<dbReference type="EMBL" id="CBSW010000052">
    <property type="protein sequence ID" value="CDG95648.1"/>
    <property type="molecule type" value="Genomic_DNA"/>
</dbReference>
<reference evidence="2" key="1">
    <citation type="submission" date="2013-07" db="EMBL/GenBank/DDBJ databases">
        <title>Sub-species coevolution in mutualistic symbiosis.</title>
        <authorList>
            <person name="Murfin K."/>
            <person name="Klassen J."/>
            <person name="Lee M."/>
            <person name="Forst S."/>
            <person name="Stock P."/>
            <person name="Goodrich-Blair H."/>
        </authorList>
    </citation>
    <scope>NUCLEOTIDE SEQUENCE [LARGE SCALE GENOMIC DNA]</scope>
    <source>
        <strain evidence="2">Puntauvense</strain>
    </source>
</reference>